<reference evidence="2 3" key="1">
    <citation type="submission" date="2018-10" db="EMBL/GenBank/DDBJ databases">
        <title>A high-quality apple genome assembly.</title>
        <authorList>
            <person name="Hu J."/>
        </authorList>
    </citation>
    <scope>NUCLEOTIDE SEQUENCE [LARGE SCALE GENOMIC DNA]</scope>
    <source>
        <strain evidence="3">cv. HFTH1</strain>
        <tissue evidence="2">Young leaf</tissue>
    </source>
</reference>
<evidence type="ECO:0000256" key="1">
    <source>
        <dbReference type="SAM" id="Coils"/>
    </source>
</evidence>
<feature type="coiled-coil region" evidence="1">
    <location>
        <begin position="40"/>
        <end position="74"/>
    </location>
</feature>
<keyword evidence="1" id="KW-0175">Coiled coil</keyword>
<dbReference type="EMBL" id="RDQH01000331">
    <property type="protein sequence ID" value="RXH99827.1"/>
    <property type="molecule type" value="Genomic_DNA"/>
</dbReference>
<comment type="caution">
    <text evidence="2">The sequence shown here is derived from an EMBL/GenBank/DDBJ whole genome shotgun (WGS) entry which is preliminary data.</text>
</comment>
<protein>
    <submittedName>
        <fullName evidence="2">Uncharacterized protein</fullName>
    </submittedName>
</protein>
<evidence type="ECO:0000313" key="3">
    <source>
        <dbReference type="Proteomes" id="UP000290289"/>
    </source>
</evidence>
<proteinExistence type="predicted"/>
<dbReference type="Proteomes" id="UP000290289">
    <property type="component" value="Chromosome 5"/>
</dbReference>
<name>A0A498JXZ8_MALDO</name>
<accession>A0A498JXZ8</accession>
<dbReference type="AlphaFoldDB" id="A0A498JXZ8"/>
<gene>
    <name evidence="2" type="ORF">DVH24_021629</name>
</gene>
<sequence>MYRFEARLMMVSDLDHTMFKLEYQKGDALIFLNIVPICICGQAQLREVTLQEENAEMEENERNLRYELENAQTALDANESIGDPKTTVETENDVEALKKAILEKLEERNK</sequence>
<organism evidence="2 3">
    <name type="scientific">Malus domestica</name>
    <name type="common">Apple</name>
    <name type="synonym">Pyrus malus</name>
    <dbReference type="NCBI Taxonomy" id="3750"/>
    <lineage>
        <taxon>Eukaryota</taxon>
        <taxon>Viridiplantae</taxon>
        <taxon>Streptophyta</taxon>
        <taxon>Embryophyta</taxon>
        <taxon>Tracheophyta</taxon>
        <taxon>Spermatophyta</taxon>
        <taxon>Magnoliopsida</taxon>
        <taxon>eudicotyledons</taxon>
        <taxon>Gunneridae</taxon>
        <taxon>Pentapetalae</taxon>
        <taxon>rosids</taxon>
        <taxon>fabids</taxon>
        <taxon>Rosales</taxon>
        <taxon>Rosaceae</taxon>
        <taxon>Amygdaloideae</taxon>
        <taxon>Maleae</taxon>
        <taxon>Malus</taxon>
    </lineage>
</organism>
<keyword evidence="3" id="KW-1185">Reference proteome</keyword>
<evidence type="ECO:0000313" key="2">
    <source>
        <dbReference type="EMBL" id="RXH99827.1"/>
    </source>
</evidence>